<dbReference type="AlphaFoldDB" id="A0A316AG84"/>
<feature type="signal peptide" evidence="6">
    <location>
        <begin position="1"/>
        <end position="19"/>
    </location>
</feature>
<dbReference type="PROSITE" id="PS50850">
    <property type="entry name" value="MFS"/>
    <property type="match status" value="1"/>
</dbReference>
<dbReference type="InterPro" id="IPR005829">
    <property type="entry name" value="Sugar_transporter_CS"/>
</dbReference>
<dbReference type="Gene3D" id="1.20.1720.10">
    <property type="entry name" value="Multidrug resistance protein D"/>
    <property type="match status" value="1"/>
</dbReference>
<feature type="transmembrane region" description="Helical" evidence="5">
    <location>
        <begin position="123"/>
        <end position="145"/>
    </location>
</feature>
<dbReference type="GO" id="GO:0005886">
    <property type="term" value="C:plasma membrane"/>
    <property type="evidence" value="ECO:0007669"/>
    <property type="project" value="UniProtKB-SubCell"/>
</dbReference>
<comment type="subcellular location">
    <subcellularLocation>
        <location evidence="1">Cell membrane</location>
        <topology evidence="1">Multi-pass membrane protein</topology>
    </subcellularLocation>
</comment>
<dbReference type="Pfam" id="PF07690">
    <property type="entry name" value="MFS_1"/>
    <property type="match status" value="1"/>
</dbReference>
<dbReference type="InterPro" id="IPR020846">
    <property type="entry name" value="MFS_dom"/>
</dbReference>
<feature type="transmembrane region" description="Helical" evidence="5">
    <location>
        <begin position="287"/>
        <end position="308"/>
    </location>
</feature>
<evidence type="ECO:0000256" key="5">
    <source>
        <dbReference type="SAM" id="Phobius"/>
    </source>
</evidence>
<dbReference type="SUPFAM" id="SSF103473">
    <property type="entry name" value="MFS general substrate transporter"/>
    <property type="match status" value="1"/>
</dbReference>
<protein>
    <submittedName>
        <fullName evidence="8">EmrB/QacA subfamily drug resistance transporter</fullName>
    </submittedName>
</protein>
<dbReference type="PANTHER" id="PTHR42718:SF42">
    <property type="entry name" value="EXPORT PROTEIN"/>
    <property type="match status" value="1"/>
</dbReference>
<dbReference type="CDD" id="cd17321">
    <property type="entry name" value="MFS_MMR_MDR_like"/>
    <property type="match status" value="1"/>
</dbReference>
<feature type="transmembrane region" description="Helical" evidence="5">
    <location>
        <begin position="465"/>
        <end position="485"/>
    </location>
</feature>
<feature type="transmembrane region" description="Helical" evidence="5">
    <location>
        <begin position="184"/>
        <end position="202"/>
    </location>
</feature>
<feature type="transmembrane region" description="Helical" evidence="5">
    <location>
        <begin position="89"/>
        <end position="111"/>
    </location>
</feature>
<keyword evidence="6" id="KW-0732">Signal</keyword>
<keyword evidence="9" id="KW-1185">Reference proteome</keyword>
<dbReference type="PROSITE" id="PS00216">
    <property type="entry name" value="SUGAR_TRANSPORT_1"/>
    <property type="match status" value="1"/>
</dbReference>
<feature type="domain" description="Major facilitator superfamily (MFS) profile" evidence="7">
    <location>
        <begin position="1"/>
        <end position="489"/>
    </location>
</feature>
<keyword evidence="3 5" id="KW-1133">Transmembrane helix</keyword>
<organism evidence="8 9">
    <name type="scientific">Quadrisphaera granulorum</name>
    <dbReference type="NCBI Taxonomy" id="317664"/>
    <lineage>
        <taxon>Bacteria</taxon>
        <taxon>Bacillati</taxon>
        <taxon>Actinomycetota</taxon>
        <taxon>Actinomycetes</taxon>
        <taxon>Kineosporiales</taxon>
        <taxon>Kineosporiaceae</taxon>
        <taxon>Quadrisphaera</taxon>
    </lineage>
</organism>
<keyword evidence="4 5" id="KW-0472">Membrane</keyword>
<dbReference type="InterPro" id="IPR011701">
    <property type="entry name" value="MFS"/>
</dbReference>
<feature type="transmembrane region" description="Helical" evidence="5">
    <location>
        <begin position="254"/>
        <end position="275"/>
    </location>
</feature>
<dbReference type="PANTHER" id="PTHR42718">
    <property type="entry name" value="MAJOR FACILITATOR SUPERFAMILY MULTIDRUG TRANSPORTER MFSC"/>
    <property type="match status" value="1"/>
</dbReference>
<comment type="caution">
    <text evidence="8">The sequence shown here is derived from an EMBL/GenBank/DDBJ whole genome shotgun (WGS) entry which is preliminary data.</text>
</comment>
<evidence type="ECO:0000256" key="2">
    <source>
        <dbReference type="ARBA" id="ARBA00022692"/>
    </source>
</evidence>
<evidence type="ECO:0000313" key="8">
    <source>
        <dbReference type="EMBL" id="PWJ56369.1"/>
    </source>
</evidence>
<dbReference type="Gene3D" id="1.20.1250.20">
    <property type="entry name" value="MFS general substrate transporter like domains"/>
    <property type="match status" value="1"/>
</dbReference>
<feature type="chain" id="PRO_5038567427" evidence="6">
    <location>
        <begin position="20"/>
        <end position="516"/>
    </location>
</feature>
<feature type="transmembrane region" description="Helical" evidence="5">
    <location>
        <begin position="63"/>
        <end position="83"/>
    </location>
</feature>
<evidence type="ECO:0000256" key="4">
    <source>
        <dbReference type="ARBA" id="ARBA00023136"/>
    </source>
</evidence>
<evidence type="ECO:0000259" key="7">
    <source>
        <dbReference type="PROSITE" id="PS50850"/>
    </source>
</evidence>
<name>A0A316AG84_9ACTN</name>
<feature type="transmembrane region" description="Helical" evidence="5">
    <location>
        <begin position="214"/>
        <end position="233"/>
    </location>
</feature>
<reference evidence="8 9" key="1">
    <citation type="submission" date="2018-03" db="EMBL/GenBank/DDBJ databases">
        <title>Genomic Encyclopedia of Archaeal and Bacterial Type Strains, Phase II (KMG-II): from individual species to whole genera.</title>
        <authorList>
            <person name="Goeker M."/>
        </authorList>
    </citation>
    <scope>NUCLEOTIDE SEQUENCE [LARGE SCALE GENOMIC DNA]</scope>
    <source>
        <strain evidence="8 9">DSM 44889</strain>
    </source>
</reference>
<feature type="transmembrane region" description="Helical" evidence="5">
    <location>
        <begin position="35"/>
        <end position="56"/>
    </location>
</feature>
<dbReference type="EMBL" id="QGDQ01000001">
    <property type="protein sequence ID" value="PWJ56369.1"/>
    <property type="molecule type" value="Genomic_DNA"/>
</dbReference>
<evidence type="ECO:0000256" key="1">
    <source>
        <dbReference type="ARBA" id="ARBA00004651"/>
    </source>
</evidence>
<feature type="transmembrane region" description="Helical" evidence="5">
    <location>
        <begin position="347"/>
        <end position="373"/>
    </location>
</feature>
<feature type="transmembrane region" description="Helical" evidence="5">
    <location>
        <begin position="394"/>
        <end position="411"/>
    </location>
</feature>
<dbReference type="GO" id="GO:0022857">
    <property type="term" value="F:transmembrane transporter activity"/>
    <property type="evidence" value="ECO:0007669"/>
    <property type="project" value="InterPro"/>
</dbReference>
<evidence type="ECO:0000256" key="6">
    <source>
        <dbReference type="SAM" id="SignalP"/>
    </source>
</evidence>
<feature type="transmembrane region" description="Helical" evidence="5">
    <location>
        <begin position="151"/>
        <end position="172"/>
    </location>
</feature>
<keyword evidence="2 5" id="KW-0812">Transmembrane</keyword>
<dbReference type="Proteomes" id="UP000245469">
    <property type="component" value="Unassembled WGS sequence"/>
</dbReference>
<evidence type="ECO:0000256" key="3">
    <source>
        <dbReference type="ARBA" id="ARBA00022989"/>
    </source>
</evidence>
<accession>A0A316AG84</accession>
<dbReference type="InterPro" id="IPR036259">
    <property type="entry name" value="MFS_trans_sf"/>
</dbReference>
<gene>
    <name evidence="8" type="ORF">BXY45_101347</name>
</gene>
<proteinExistence type="predicted"/>
<evidence type="ECO:0000313" key="9">
    <source>
        <dbReference type="Proteomes" id="UP000245469"/>
    </source>
</evidence>
<sequence>MLCTALALVIAGNSALAIALPDIAEDLSADQVDLTWIIDAYALTFAALLLPAGIAADRFGRRTVLVTGLLVFGAAGVASAFAPDPTWLIVWRAIAGVGAAATFPVTLSALVDSYPPERRSFAVAVWSGVSGGGAVLGTLVAGALLEVSGWGSVQLVFGAAALVLLPAVAVLVRQDRNPNLPLDPWGAAWAVVALAGIVFGVVEAPRLGWTSPETLSALGVGLGALAAFIVHELRTAAPSLDVRLFRSRGLSAGSLLVSLQFFASLGLFVLAPQYLQLVRDFSPLQAATALLTIAIGVGSGTGLAPRLLERRGARLPGAVGLAAMAVGFALLAWSIAQPADADALTRWGVPAVGLIAFGFGFGLAITPGTVLIIDGLPPERRSVASAVNDITREVGGVLGIAVLSSVLVSRYRDDIAPALAQLPPPLVEPVRDSAAAALAIAAEAGPQGAALASAATDAFAAGLSAALWIGAAVLAVSALGCALLAPAHPQGTVAAQTPETKDVAGASDAAEAVPQA</sequence>
<feature type="transmembrane region" description="Helical" evidence="5">
    <location>
        <begin position="315"/>
        <end position="335"/>
    </location>
</feature>